<proteinExistence type="predicted"/>
<keyword evidence="2" id="KW-0418">Kinase</keyword>
<dbReference type="InterPro" id="IPR011009">
    <property type="entry name" value="Kinase-like_dom_sf"/>
</dbReference>
<name>A0AAV9C409_ACOCL</name>
<dbReference type="InterPro" id="IPR045272">
    <property type="entry name" value="ANXUR1/2-like"/>
</dbReference>
<protein>
    <submittedName>
        <fullName evidence="2">Receptor-like protein kinase FERONIA</fullName>
    </submittedName>
</protein>
<organism evidence="2 3">
    <name type="scientific">Acorus calamus</name>
    <name type="common">Sweet flag</name>
    <dbReference type="NCBI Taxonomy" id="4465"/>
    <lineage>
        <taxon>Eukaryota</taxon>
        <taxon>Viridiplantae</taxon>
        <taxon>Streptophyta</taxon>
        <taxon>Embryophyta</taxon>
        <taxon>Tracheophyta</taxon>
        <taxon>Spermatophyta</taxon>
        <taxon>Magnoliopsida</taxon>
        <taxon>Liliopsida</taxon>
        <taxon>Acoraceae</taxon>
        <taxon>Acorus</taxon>
    </lineage>
</organism>
<reference evidence="2" key="1">
    <citation type="journal article" date="2023" name="Nat. Commun.">
        <title>Diploid and tetraploid genomes of Acorus and the evolution of monocots.</title>
        <authorList>
            <person name="Ma L."/>
            <person name="Liu K.W."/>
            <person name="Li Z."/>
            <person name="Hsiao Y.Y."/>
            <person name="Qi Y."/>
            <person name="Fu T."/>
            <person name="Tang G.D."/>
            <person name="Zhang D."/>
            <person name="Sun W.H."/>
            <person name="Liu D.K."/>
            <person name="Li Y."/>
            <person name="Chen G.Z."/>
            <person name="Liu X.D."/>
            <person name="Liao X.Y."/>
            <person name="Jiang Y.T."/>
            <person name="Yu X."/>
            <person name="Hao Y."/>
            <person name="Huang J."/>
            <person name="Zhao X.W."/>
            <person name="Ke S."/>
            <person name="Chen Y.Y."/>
            <person name="Wu W.L."/>
            <person name="Hsu J.L."/>
            <person name="Lin Y.F."/>
            <person name="Huang M.D."/>
            <person name="Li C.Y."/>
            <person name="Huang L."/>
            <person name="Wang Z.W."/>
            <person name="Zhao X."/>
            <person name="Zhong W.Y."/>
            <person name="Peng D.H."/>
            <person name="Ahmad S."/>
            <person name="Lan S."/>
            <person name="Zhang J.S."/>
            <person name="Tsai W.C."/>
            <person name="Van de Peer Y."/>
            <person name="Liu Z.J."/>
        </authorList>
    </citation>
    <scope>NUCLEOTIDE SEQUENCE</scope>
    <source>
        <strain evidence="2">CP</strain>
    </source>
</reference>
<evidence type="ECO:0000313" key="3">
    <source>
        <dbReference type="Proteomes" id="UP001180020"/>
    </source>
</evidence>
<comment type="caution">
    <text evidence="2">The sequence shown here is derived from an EMBL/GenBank/DDBJ whole genome shotgun (WGS) entry which is preliminary data.</text>
</comment>
<dbReference type="PROSITE" id="PS00107">
    <property type="entry name" value="PROTEIN_KINASE_ATP"/>
    <property type="match status" value="1"/>
</dbReference>
<dbReference type="EMBL" id="JAUJYO010000021">
    <property type="protein sequence ID" value="KAK1283840.1"/>
    <property type="molecule type" value="Genomic_DNA"/>
</dbReference>
<evidence type="ECO:0000313" key="2">
    <source>
        <dbReference type="EMBL" id="KAK1283840.1"/>
    </source>
</evidence>
<dbReference type="SUPFAM" id="SSF56112">
    <property type="entry name" value="Protein kinase-like (PK-like)"/>
    <property type="match status" value="1"/>
</dbReference>
<dbReference type="AlphaFoldDB" id="A0AAV9C409"/>
<keyword evidence="1" id="KW-0547">Nucleotide-binding</keyword>
<dbReference type="InterPro" id="IPR017441">
    <property type="entry name" value="Protein_kinase_ATP_BS"/>
</dbReference>
<keyword evidence="2" id="KW-0808">Transferase</keyword>
<dbReference type="GO" id="GO:0005886">
    <property type="term" value="C:plasma membrane"/>
    <property type="evidence" value="ECO:0007669"/>
    <property type="project" value="TreeGrafter"/>
</dbReference>
<evidence type="ECO:0000256" key="1">
    <source>
        <dbReference type="PROSITE-ProRule" id="PRU10141"/>
    </source>
</evidence>
<keyword evidence="3" id="KW-1185">Reference proteome</keyword>
<dbReference type="GO" id="GO:0005524">
    <property type="term" value="F:ATP binding"/>
    <property type="evidence" value="ECO:0007669"/>
    <property type="project" value="UniProtKB-UniRule"/>
</dbReference>
<dbReference type="GO" id="GO:0004714">
    <property type="term" value="F:transmembrane receptor protein tyrosine kinase activity"/>
    <property type="evidence" value="ECO:0007669"/>
    <property type="project" value="InterPro"/>
</dbReference>
<sequence>MVHDSANLRYRARNGNLARPLFLPEQQTAEPGKDEIKTATKDFSELLVIGVGGFGKVYRGEIDGGSASVAVKRGSRLSNQGVHEF</sequence>
<accession>A0AAV9C409</accession>
<dbReference type="GO" id="GO:0009506">
    <property type="term" value="C:plasmodesma"/>
    <property type="evidence" value="ECO:0007669"/>
    <property type="project" value="TreeGrafter"/>
</dbReference>
<keyword evidence="1" id="KW-0067">ATP-binding</keyword>
<dbReference type="Proteomes" id="UP001180020">
    <property type="component" value="Unassembled WGS sequence"/>
</dbReference>
<gene>
    <name evidence="2" type="primary">FER</name>
    <name evidence="2" type="ORF">QJS10_CPB21g01814</name>
</gene>
<feature type="binding site" evidence="1">
    <location>
        <position position="72"/>
    </location>
    <ligand>
        <name>ATP</name>
        <dbReference type="ChEBI" id="CHEBI:30616"/>
    </ligand>
</feature>
<reference evidence="2" key="2">
    <citation type="submission" date="2023-06" db="EMBL/GenBank/DDBJ databases">
        <authorList>
            <person name="Ma L."/>
            <person name="Liu K.-W."/>
            <person name="Li Z."/>
            <person name="Hsiao Y.-Y."/>
            <person name="Qi Y."/>
            <person name="Fu T."/>
            <person name="Tang G."/>
            <person name="Zhang D."/>
            <person name="Sun W.-H."/>
            <person name="Liu D.-K."/>
            <person name="Li Y."/>
            <person name="Chen G.-Z."/>
            <person name="Liu X.-D."/>
            <person name="Liao X.-Y."/>
            <person name="Jiang Y.-T."/>
            <person name="Yu X."/>
            <person name="Hao Y."/>
            <person name="Huang J."/>
            <person name="Zhao X.-W."/>
            <person name="Ke S."/>
            <person name="Chen Y.-Y."/>
            <person name="Wu W.-L."/>
            <person name="Hsu J.-L."/>
            <person name="Lin Y.-F."/>
            <person name="Huang M.-D."/>
            <person name="Li C.-Y."/>
            <person name="Huang L."/>
            <person name="Wang Z.-W."/>
            <person name="Zhao X."/>
            <person name="Zhong W.-Y."/>
            <person name="Peng D.-H."/>
            <person name="Ahmad S."/>
            <person name="Lan S."/>
            <person name="Zhang J.-S."/>
            <person name="Tsai W.-C."/>
            <person name="Van De Peer Y."/>
            <person name="Liu Z.-J."/>
        </authorList>
    </citation>
    <scope>NUCLEOTIDE SEQUENCE</scope>
    <source>
        <strain evidence="2">CP</strain>
        <tissue evidence="2">Leaves</tissue>
    </source>
</reference>
<dbReference type="PANTHER" id="PTHR27003:SF460">
    <property type="entry name" value="RECEPTOR-LIKE PROTEIN KINASE FERONIA"/>
    <property type="match status" value="1"/>
</dbReference>
<dbReference type="PANTHER" id="PTHR27003">
    <property type="entry name" value="OS07G0166700 PROTEIN"/>
    <property type="match status" value="1"/>
</dbReference>
<keyword evidence="2" id="KW-0675">Receptor</keyword>
<dbReference type="Gene3D" id="3.30.200.20">
    <property type="entry name" value="Phosphorylase Kinase, domain 1"/>
    <property type="match status" value="1"/>
</dbReference>